<dbReference type="EMBL" id="JBHTJI010000001">
    <property type="protein sequence ID" value="MFD0988718.1"/>
    <property type="molecule type" value="Genomic_DNA"/>
</dbReference>
<proteinExistence type="predicted"/>
<organism evidence="2 3">
    <name type="scientific">Mariniflexile jejuense</name>
    <dbReference type="NCBI Taxonomy" id="1173582"/>
    <lineage>
        <taxon>Bacteria</taxon>
        <taxon>Pseudomonadati</taxon>
        <taxon>Bacteroidota</taxon>
        <taxon>Flavobacteriia</taxon>
        <taxon>Flavobacteriales</taxon>
        <taxon>Flavobacteriaceae</taxon>
        <taxon>Mariniflexile</taxon>
    </lineage>
</organism>
<feature type="domain" description="Ig-like" evidence="1">
    <location>
        <begin position="185"/>
        <end position="257"/>
    </location>
</feature>
<feature type="non-terminal residue" evidence="2">
    <location>
        <position position="434"/>
    </location>
</feature>
<dbReference type="InterPro" id="IPR043504">
    <property type="entry name" value="Peptidase_S1_PA_chymotrypsin"/>
</dbReference>
<reference evidence="3" key="1">
    <citation type="journal article" date="2019" name="Int. J. Syst. Evol. Microbiol.">
        <title>The Global Catalogue of Microorganisms (GCM) 10K type strain sequencing project: providing services to taxonomists for standard genome sequencing and annotation.</title>
        <authorList>
            <consortium name="The Broad Institute Genomics Platform"/>
            <consortium name="The Broad Institute Genome Sequencing Center for Infectious Disease"/>
            <person name="Wu L."/>
            <person name="Ma J."/>
        </authorList>
    </citation>
    <scope>NUCLEOTIDE SEQUENCE [LARGE SCALE GENOMIC DNA]</scope>
    <source>
        <strain evidence="3">CCUG 62414</strain>
    </source>
</reference>
<accession>A0ABW3JE01</accession>
<dbReference type="InterPro" id="IPR025667">
    <property type="entry name" value="SprB_repeat"/>
</dbReference>
<evidence type="ECO:0000313" key="3">
    <source>
        <dbReference type="Proteomes" id="UP001597061"/>
    </source>
</evidence>
<dbReference type="PROSITE" id="PS50835">
    <property type="entry name" value="IG_LIKE"/>
    <property type="match status" value="1"/>
</dbReference>
<dbReference type="Proteomes" id="UP001597061">
    <property type="component" value="Unassembled WGS sequence"/>
</dbReference>
<dbReference type="Pfam" id="PF13573">
    <property type="entry name" value="SprB"/>
    <property type="match status" value="3"/>
</dbReference>
<gene>
    <name evidence="2" type="ORF">ACFQ1R_01300</name>
</gene>
<name>A0ABW3JE01_9FLAO</name>
<dbReference type="Gene3D" id="2.60.40.740">
    <property type="match status" value="2"/>
</dbReference>
<comment type="caution">
    <text evidence="2">The sequence shown here is derived from an EMBL/GenBank/DDBJ whole genome shotgun (WGS) entry which is preliminary data.</text>
</comment>
<sequence>MKQRITLIYLVVLLLFSVKGVSQTTYDFSTNASLSGSPWLTQADITIGGVAYRMTSGGNGGFSNVTTGGASNSKCIRKDGSGGDTFSLQRVDGLPFQFYGIWVSHQSMNSYSQFYTLPPWYTLTAGTYSYQDMTPMNGGTGNTEYTSSSTSISSGAGGVTVTSVNINFPAILYYAIDNIIIDNNPLTASTTKTNVSCNGGSNGSATVTASGGAGGYTYSWTPSGGTSASATGLSAGSYTCTITDSNSAFITKTVTLTQPSAISVTPASQTNISCFAGSNGAASVNTPTGGSGGYTYNWTPGNPTGDGTKSVTGLTAGTWTCTVTDSNGCSSSQSFTVTQPTALVATATSQTNISCNGGSNGSATVTASGGASGYTYSWAPSGGTGATATGLSAGVYTVTITDANACTTTKSFTLTQPSALVATPASQTNISCNS</sequence>
<evidence type="ECO:0000259" key="1">
    <source>
        <dbReference type="PROSITE" id="PS50835"/>
    </source>
</evidence>
<protein>
    <recommendedName>
        <fullName evidence="1">Ig-like domain-containing protein</fullName>
    </recommendedName>
</protein>
<dbReference type="Gene3D" id="2.40.10.10">
    <property type="entry name" value="Trypsin-like serine proteases"/>
    <property type="match status" value="1"/>
</dbReference>
<evidence type="ECO:0000313" key="2">
    <source>
        <dbReference type="EMBL" id="MFD0988718.1"/>
    </source>
</evidence>
<dbReference type="InterPro" id="IPR007110">
    <property type="entry name" value="Ig-like_dom"/>
</dbReference>
<keyword evidence="3" id="KW-1185">Reference proteome</keyword>